<evidence type="ECO:0000313" key="2">
    <source>
        <dbReference type="EMBL" id="KAF3897858.1"/>
    </source>
</evidence>
<feature type="compositionally biased region" description="Basic and acidic residues" evidence="1">
    <location>
        <begin position="129"/>
        <end position="145"/>
    </location>
</feature>
<organism evidence="2 3">
    <name type="scientific">Trichophyton interdigitale</name>
    <dbReference type="NCBI Taxonomy" id="101480"/>
    <lineage>
        <taxon>Eukaryota</taxon>
        <taxon>Fungi</taxon>
        <taxon>Dikarya</taxon>
        <taxon>Ascomycota</taxon>
        <taxon>Pezizomycotina</taxon>
        <taxon>Eurotiomycetes</taxon>
        <taxon>Eurotiomycetidae</taxon>
        <taxon>Onygenales</taxon>
        <taxon>Arthrodermataceae</taxon>
        <taxon>Trichophyton</taxon>
    </lineage>
</organism>
<gene>
    <name evidence="2" type="ORF">GY632_2076</name>
</gene>
<accession>A0A9P4YKM0</accession>
<evidence type="ECO:0000313" key="3">
    <source>
        <dbReference type="Proteomes" id="UP000749309"/>
    </source>
</evidence>
<dbReference type="EMBL" id="JAAQVJ010000046">
    <property type="protein sequence ID" value="KAF3897858.1"/>
    <property type="molecule type" value="Genomic_DNA"/>
</dbReference>
<sequence>MASPALVPSQQTAQASSNNEVFIIIRLDGNLHHPRELDSKKDARDRKRRGKEREGAGRTGLETLRNVHPGRRPSGLFDIEGEREQARASERERGRTETTGEPREVGLAPAGVLAVLRLLFIFRLSRPNESESLRDGQAGTEERTGGKRHPGRVGCKRAANGGVGGGEADEANERLERGSSEDRKGTNKRRAASWTTEDRRQKTEDRRRRRQRERETEKLEEREAKRPALRKVSGPPSVLFPPASSPSCLQTAASYLFCWPLLLLLLLLDVSVGGLWLPCGGCPGSMAQWLVGLAAGSSRVSPEGL</sequence>
<feature type="compositionally biased region" description="Basic residues" evidence="1">
    <location>
        <begin position="146"/>
        <end position="155"/>
    </location>
</feature>
<evidence type="ECO:0000256" key="1">
    <source>
        <dbReference type="SAM" id="MobiDB-lite"/>
    </source>
</evidence>
<name>A0A9P4YKM0_9EURO</name>
<feature type="compositionally biased region" description="Basic and acidic residues" evidence="1">
    <location>
        <begin position="80"/>
        <end position="104"/>
    </location>
</feature>
<comment type="caution">
    <text evidence="2">The sequence shown here is derived from an EMBL/GenBank/DDBJ whole genome shotgun (WGS) entry which is preliminary data.</text>
</comment>
<proteinExistence type="predicted"/>
<feature type="region of interest" description="Disordered" evidence="1">
    <location>
        <begin position="33"/>
        <end position="104"/>
    </location>
</feature>
<feature type="compositionally biased region" description="Basic and acidic residues" evidence="1">
    <location>
        <begin position="33"/>
        <end position="56"/>
    </location>
</feature>
<protein>
    <submittedName>
        <fullName evidence="2">Uncharacterized protein</fullName>
    </submittedName>
</protein>
<reference evidence="2" key="1">
    <citation type="submission" date="2020-03" db="EMBL/GenBank/DDBJ databases">
        <title>Whole Genome Sequence of Trichophyton interdigitale from India.</title>
        <authorList>
            <person name="Kumar P."/>
        </authorList>
    </citation>
    <scope>NUCLEOTIDE SEQUENCE</scope>
    <source>
        <strain evidence="2">UCMS-IGIB-CI14</strain>
    </source>
</reference>
<feature type="compositionally biased region" description="Basic and acidic residues" evidence="1">
    <location>
        <begin position="196"/>
        <end position="226"/>
    </location>
</feature>
<dbReference type="Proteomes" id="UP000749309">
    <property type="component" value="Unassembled WGS sequence"/>
</dbReference>
<feature type="region of interest" description="Disordered" evidence="1">
    <location>
        <begin position="129"/>
        <end position="235"/>
    </location>
</feature>
<dbReference type="AlphaFoldDB" id="A0A9P4YKM0"/>
<feature type="compositionally biased region" description="Basic and acidic residues" evidence="1">
    <location>
        <begin position="171"/>
        <end position="185"/>
    </location>
</feature>